<dbReference type="GO" id="GO:0005886">
    <property type="term" value="C:plasma membrane"/>
    <property type="evidence" value="ECO:0007669"/>
    <property type="project" value="UniProtKB-SubCell"/>
</dbReference>
<feature type="transmembrane region" description="Helical" evidence="6">
    <location>
        <begin position="269"/>
        <end position="294"/>
    </location>
</feature>
<gene>
    <name evidence="7" type="ORF">HNR65_002762</name>
</gene>
<feature type="transmembrane region" description="Helical" evidence="6">
    <location>
        <begin position="120"/>
        <end position="140"/>
    </location>
</feature>
<keyword evidence="5 6" id="KW-0472">Membrane</keyword>
<dbReference type="Pfam" id="PF03631">
    <property type="entry name" value="Virul_fac_BrkB"/>
    <property type="match status" value="1"/>
</dbReference>
<keyword evidence="3 6" id="KW-0812">Transmembrane</keyword>
<evidence type="ECO:0000313" key="8">
    <source>
        <dbReference type="Proteomes" id="UP000525298"/>
    </source>
</evidence>
<name>A0A7W0CB17_9BACT</name>
<dbReference type="Gene3D" id="1.10.10.10">
    <property type="entry name" value="Winged helix-like DNA-binding domain superfamily/Winged helix DNA-binding domain"/>
    <property type="match status" value="1"/>
</dbReference>
<dbReference type="InterPro" id="IPR036390">
    <property type="entry name" value="WH_DNA-bd_sf"/>
</dbReference>
<feature type="transmembrane region" description="Helical" evidence="6">
    <location>
        <begin position="233"/>
        <end position="257"/>
    </location>
</feature>
<dbReference type="Proteomes" id="UP000525298">
    <property type="component" value="Unassembled WGS sequence"/>
</dbReference>
<evidence type="ECO:0000256" key="1">
    <source>
        <dbReference type="ARBA" id="ARBA00004651"/>
    </source>
</evidence>
<evidence type="ECO:0000256" key="5">
    <source>
        <dbReference type="ARBA" id="ARBA00023136"/>
    </source>
</evidence>
<comment type="caution">
    <text evidence="7">The sequence shown here is derived from an EMBL/GenBank/DDBJ whole genome shotgun (WGS) entry which is preliminary data.</text>
</comment>
<dbReference type="InterPro" id="IPR017039">
    <property type="entry name" value="Virul_fac_BrkB"/>
</dbReference>
<dbReference type="RefSeq" id="WP_181552050.1">
    <property type="nucleotide sequence ID" value="NZ_JACDUS010000009.1"/>
</dbReference>
<keyword evidence="2" id="KW-1003">Cell membrane</keyword>
<dbReference type="NCBIfam" id="TIGR00765">
    <property type="entry name" value="yihY_not_rbn"/>
    <property type="match status" value="1"/>
</dbReference>
<feature type="transmembrane region" description="Helical" evidence="6">
    <location>
        <begin position="160"/>
        <end position="185"/>
    </location>
</feature>
<evidence type="ECO:0000256" key="2">
    <source>
        <dbReference type="ARBA" id="ARBA00022475"/>
    </source>
</evidence>
<accession>A0A7W0CB17</accession>
<sequence length="444" mass="49747">MKKPVWVSAAAAFVHEDIWKIRFRDLSRGRRLLIQNLLVVIIAVKEFIEDRCPLRASALTFYTLLSIVPVVAMAFAIAKGFGFQNRLEEQLLENFSGQEQVIAQVIEFSRNMLENTKGGLIAGVGVAVLLWAVIRVLGHIEKSLNDIWRIKSARSLGRRFSDYLSIMLIAPVLLIMSSSVTVMVATQIHRITQQIALLGVFSPLISLLIGLIPYCLVWILFAFLYIFMPNAKINYASGLIAGVVAGSLFVIVQKFYIVFQLGVAQYNAIYGSFAALPLFLIWLQLSWLIVLFGAELSCAHQNVEDYEFDPDRKNISPSFRKLMSLQVAHLLVTQFARGQNPMTLRAISRNLDIPIRLVEEIISELCQCGLVSSTASEDEKETAYQPARDINDFTVAFVIEAMEQKGTSWIPVGKTDSLTALSEALEQFRTTIRQCPANKPLKEI</sequence>
<dbReference type="SUPFAM" id="SSF46785">
    <property type="entry name" value="Winged helix' DNA-binding domain"/>
    <property type="match status" value="1"/>
</dbReference>
<dbReference type="EMBL" id="JACDUS010000009">
    <property type="protein sequence ID" value="MBA2882415.1"/>
    <property type="molecule type" value="Genomic_DNA"/>
</dbReference>
<keyword evidence="8" id="KW-1185">Reference proteome</keyword>
<evidence type="ECO:0000256" key="6">
    <source>
        <dbReference type="SAM" id="Phobius"/>
    </source>
</evidence>
<keyword evidence="4 6" id="KW-1133">Transmembrane helix</keyword>
<evidence type="ECO:0000256" key="4">
    <source>
        <dbReference type="ARBA" id="ARBA00022989"/>
    </source>
</evidence>
<organism evidence="7 8">
    <name type="scientific">Desulfosalsimonas propionicica</name>
    <dbReference type="NCBI Taxonomy" id="332175"/>
    <lineage>
        <taxon>Bacteria</taxon>
        <taxon>Pseudomonadati</taxon>
        <taxon>Thermodesulfobacteriota</taxon>
        <taxon>Desulfobacteria</taxon>
        <taxon>Desulfobacterales</taxon>
        <taxon>Desulfosalsimonadaceae</taxon>
        <taxon>Desulfosalsimonas</taxon>
    </lineage>
</organism>
<protein>
    <submittedName>
        <fullName evidence="7">Membrane protein</fullName>
    </submittedName>
</protein>
<feature type="transmembrane region" description="Helical" evidence="6">
    <location>
        <begin position="60"/>
        <end position="78"/>
    </location>
</feature>
<dbReference type="PANTHER" id="PTHR30213:SF0">
    <property type="entry name" value="UPF0761 MEMBRANE PROTEIN YIHY"/>
    <property type="match status" value="1"/>
</dbReference>
<proteinExistence type="predicted"/>
<dbReference type="PANTHER" id="PTHR30213">
    <property type="entry name" value="INNER MEMBRANE PROTEIN YHJD"/>
    <property type="match status" value="1"/>
</dbReference>
<comment type="subcellular location">
    <subcellularLocation>
        <location evidence="1">Cell membrane</location>
        <topology evidence="1">Multi-pass membrane protein</topology>
    </subcellularLocation>
</comment>
<reference evidence="7 8" key="1">
    <citation type="submission" date="2020-07" db="EMBL/GenBank/DDBJ databases">
        <title>Genomic Encyclopedia of Type Strains, Phase IV (KMG-IV): sequencing the most valuable type-strain genomes for metagenomic binning, comparative biology and taxonomic classification.</title>
        <authorList>
            <person name="Goeker M."/>
        </authorList>
    </citation>
    <scope>NUCLEOTIDE SEQUENCE [LARGE SCALE GENOMIC DNA]</scope>
    <source>
        <strain evidence="7 8">DSM 17721</strain>
    </source>
</reference>
<feature type="transmembrane region" description="Helical" evidence="6">
    <location>
        <begin position="197"/>
        <end position="227"/>
    </location>
</feature>
<evidence type="ECO:0000313" key="7">
    <source>
        <dbReference type="EMBL" id="MBA2882415.1"/>
    </source>
</evidence>
<dbReference type="AlphaFoldDB" id="A0A7W0CB17"/>
<dbReference type="InterPro" id="IPR036388">
    <property type="entry name" value="WH-like_DNA-bd_sf"/>
</dbReference>
<evidence type="ECO:0000256" key="3">
    <source>
        <dbReference type="ARBA" id="ARBA00022692"/>
    </source>
</evidence>